<organism evidence="9">
    <name type="scientific">Anisakis simplex</name>
    <name type="common">Herring worm</name>
    <dbReference type="NCBI Taxonomy" id="6269"/>
    <lineage>
        <taxon>Eukaryota</taxon>
        <taxon>Metazoa</taxon>
        <taxon>Ecdysozoa</taxon>
        <taxon>Nematoda</taxon>
        <taxon>Chromadorea</taxon>
        <taxon>Rhabditida</taxon>
        <taxon>Spirurina</taxon>
        <taxon>Ascaridomorpha</taxon>
        <taxon>Ascaridoidea</taxon>
        <taxon>Anisakidae</taxon>
        <taxon>Anisakis</taxon>
        <taxon>Anisakis simplex complex</taxon>
    </lineage>
</organism>
<evidence type="ECO:0000256" key="1">
    <source>
        <dbReference type="ARBA" id="ARBA00004123"/>
    </source>
</evidence>
<evidence type="ECO:0000313" key="8">
    <source>
        <dbReference type="Proteomes" id="UP000267096"/>
    </source>
</evidence>
<dbReference type="GO" id="GO:0006357">
    <property type="term" value="P:regulation of transcription by RNA polymerase II"/>
    <property type="evidence" value="ECO:0007669"/>
    <property type="project" value="InterPro"/>
</dbReference>
<keyword evidence="8" id="KW-1185">Reference proteome</keyword>
<evidence type="ECO:0000313" key="9">
    <source>
        <dbReference type="WBParaSite" id="ASIM_0000077101-mRNA-1"/>
    </source>
</evidence>
<dbReference type="GO" id="GO:0070847">
    <property type="term" value="C:core mediator complex"/>
    <property type="evidence" value="ECO:0007669"/>
    <property type="project" value="TreeGrafter"/>
</dbReference>
<dbReference type="GO" id="GO:0016592">
    <property type="term" value="C:mediator complex"/>
    <property type="evidence" value="ECO:0007669"/>
    <property type="project" value="InterPro"/>
</dbReference>
<evidence type="ECO:0000256" key="6">
    <source>
        <dbReference type="SAM" id="MobiDB-lite"/>
    </source>
</evidence>
<proteinExistence type="inferred from homology"/>
<comment type="subcellular location">
    <subcellularLocation>
        <location evidence="1">Nucleus</location>
    </subcellularLocation>
</comment>
<reference evidence="9" key="1">
    <citation type="submission" date="2017-02" db="UniProtKB">
        <authorList>
            <consortium name="WormBaseParasite"/>
        </authorList>
    </citation>
    <scope>IDENTIFICATION</scope>
</reference>
<dbReference type="InterPro" id="IPR019313">
    <property type="entry name" value="Mediator_Med17"/>
</dbReference>
<name>A0A0M3IZT8_ANISI</name>
<gene>
    <name evidence="7" type="ORF">ASIM_LOCUS671</name>
</gene>
<evidence type="ECO:0000256" key="3">
    <source>
        <dbReference type="ARBA" id="ARBA00023015"/>
    </source>
</evidence>
<protein>
    <submittedName>
        <fullName evidence="9">Mediator complex subunit 17</fullName>
    </submittedName>
</protein>
<dbReference type="Proteomes" id="UP000267096">
    <property type="component" value="Unassembled WGS sequence"/>
</dbReference>
<accession>A0A0M3IZT8</accession>
<reference evidence="7 8" key="2">
    <citation type="submission" date="2018-11" db="EMBL/GenBank/DDBJ databases">
        <authorList>
            <consortium name="Pathogen Informatics"/>
        </authorList>
    </citation>
    <scope>NUCLEOTIDE SEQUENCE [LARGE SCALE GENOMIC DNA]</scope>
</reference>
<dbReference type="OrthoDB" id="10058398at2759"/>
<dbReference type="WBParaSite" id="ASIM_0000077101-mRNA-1">
    <property type="protein sequence ID" value="ASIM_0000077101-mRNA-1"/>
    <property type="gene ID" value="ASIM_0000077101"/>
</dbReference>
<dbReference type="PANTHER" id="PTHR13114">
    <property type="entry name" value="MEDIATOR OF RNA POLYMERASE II TRANSCRIPTION SUBUNIT 17"/>
    <property type="match status" value="1"/>
</dbReference>
<sequence length="679" mass="77682">MYGSAQGTSSTQSAGVNIAVEAGQEWQIQEIGYDGVEKYIRPPTYSDHVAKMAHKVDWRKLVGSDASYDNPNALTRVESSDKSSEEDADTEAALSEEVEKPKLEMDDRKVPDAGPWHTVAKNLQLYVCVLPVEGLSRILCNILHFSEGLQQINVLVDTLAVLKMPYLEALTVMDSFEMLHNMHDVVQQSKMFNWVAKRKSLLEAIAVLEQSQKLRPKSDSEVESDREIFFRELKKMREQWRVRKTGNVVYGDLGYRIFGSKYNPSELFDISRKSLALPSPTSECDSSSAARSVLQVQVPCDLIRRSTIAVSIEVDDMQSKDLFATAENDLDYMRVEREKATEVHWSLALQWAQESLICRDIFNELSKEAVLLKEHIAMVRDGVMVVSLFDNILLRIELSLHPFQEGDIPQKGDEYLSRCLRELFVNEQCTRYVRHQMFIAMPLTTLAESLDLRGPYAMSAPETESRNRPKRLLLEQLMSIAAHYVLTKKVTSTLERYLLRVSDPQVSWSWLRSTMAMSAIIVTASNRNYDYIGKTTFYIRIEADEFYVMTKEGQRIDCRRDEDMLTYTIEYQICSYMLNSVAMVVGKLWQWQVLHANINAIDDEAEPSPTLYICNQSATRAIFMQFHMKTPPSIRVRKCSPEKTVINDESDNFILLNYNRLIGSSLCRKVDNLCAMLSN</sequence>
<evidence type="ECO:0000256" key="4">
    <source>
        <dbReference type="ARBA" id="ARBA00023163"/>
    </source>
</evidence>
<feature type="region of interest" description="Disordered" evidence="6">
    <location>
        <begin position="70"/>
        <end position="94"/>
    </location>
</feature>
<dbReference type="AlphaFoldDB" id="A0A0M3IZT8"/>
<evidence type="ECO:0000313" key="7">
    <source>
        <dbReference type="EMBL" id="VDK17962.1"/>
    </source>
</evidence>
<dbReference type="PANTHER" id="PTHR13114:SF7">
    <property type="entry name" value="MEDIATOR OF RNA POLYMERASE II TRANSCRIPTION SUBUNIT 17"/>
    <property type="match status" value="1"/>
</dbReference>
<dbReference type="GO" id="GO:0003712">
    <property type="term" value="F:transcription coregulator activity"/>
    <property type="evidence" value="ECO:0007669"/>
    <property type="project" value="InterPro"/>
</dbReference>
<keyword evidence="5" id="KW-0539">Nucleus</keyword>
<evidence type="ECO:0000256" key="5">
    <source>
        <dbReference type="ARBA" id="ARBA00023242"/>
    </source>
</evidence>
<comment type="similarity">
    <text evidence="2">Belongs to the Mediator complex subunit 17 family.</text>
</comment>
<keyword evidence="3" id="KW-0805">Transcription regulation</keyword>
<keyword evidence="4" id="KW-0804">Transcription</keyword>
<evidence type="ECO:0000256" key="2">
    <source>
        <dbReference type="ARBA" id="ARBA00005635"/>
    </source>
</evidence>
<dbReference type="EMBL" id="UYRR01000511">
    <property type="protein sequence ID" value="VDK17962.1"/>
    <property type="molecule type" value="Genomic_DNA"/>
</dbReference>